<dbReference type="Gene3D" id="3.90.550.10">
    <property type="entry name" value="Spore Coat Polysaccharide Biosynthesis Protein SpsA, Chain A"/>
    <property type="match status" value="1"/>
</dbReference>
<sequence>MKLSIITATYNRAYCLPNIYNSLLTNDKDDFEWILVDDGSDDNTEDLAKAWIEEAKINFKYIKKINEGKTKSIIKGFDSAPNGEYTLVLDSDDYLVENIISFLKKELAELNDEHIGLVGLKSDTNDNIIGSKFKCSSTTYLDLYFGKENKIYGDKLFIIKTSLYKKSFVSPFDGEKFIPDNIPYIKTNKFGNLKCINHVIYKGDYLADGMTSNVLKMAANNINGFIFEKKMLQEQKLNIIERLKNEIKYISYSFSGGKQPMQIINNSSDKIFTIFLLIPTYLVTYKRIEKIRNIRAGKIN</sequence>
<dbReference type="OrthoDB" id="9810303at2"/>
<evidence type="ECO:0000313" key="2">
    <source>
        <dbReference type="EMBL" id="PWN60617.1"/>
    </source>
</evidence>
<comment type="caution">
    <text evidence="2">The sequence shown here is derived from an EMBL/GenBank/DDBJ whole genome shotgun (WGS) entry which is preliminary data.</text>
</comment>
<dbReference type="EMBL" id="PPEI02000007">
    <property type="protein sequence ID" value="PWN60617.1"/>
    <property type="molecule type" value="Genomic_DNA"/>
</dbReference>
<gene>
    <name evidence="2" type="ORF">C1638_019270</name>
</gene>
<dbReference type="Pfam" id="PF00535">
    <property type="entry name" value="Glycos_transf_2"/>
    <property type="match status" value="1"/>
</dbReference>
<dbReference type="AlphaFoldDB" id="A0A316WGS1"/>
<organism evidence="2 3">
    <name type="scientific">Chryseobacterium oncorhynchi</name>
    <dbReference type="NCBI Taxonomy" id="741074"/>
    <lineage>
        <taxon>Bacteria</taxon>
        <taxon>Pseudomonadati</taxon>
        <taxon>Bacteroidota</taxon>
        <taxon>Flavobacteriia</taxon>
        <taxon>Flavobacteriales</taxon>
        <taxon>Weeksellaceae</taxon>
        <taxon>Chryseobacterium group</taxon>
        <taxon>Chryseobacterium</taxon>
    </lineage>
</organism>
<feature type="domain" description="Glycosyltransferase 2-like" evidence="1">
    <location>
        <begin position="4"/>
        <end position="112"/>
    </location>
</feature>
<accession>A0A316WGS1</accession>
<dbReference type="InterPro" id="IPR029044">
    <property type="entry name" value="Nucleotide-diphossugar_trans"/>
</dbReference>
<dbReference type="RefSeq" id="WP_109623578.1">
    <property type="nucleotide sequence ID" value="NZ_PPEI02000007.1"/>
</dbReference>
<name>A0A316WGS1_9FLAO</name>
<dbReference type="CDD" id="cd00761">
    <property type="entry name" value="Glyco_tranf_GTA_type"/>
    <property type="match status" value="1"/>
</dbReference>
<dbReference type="Proteomes" id="UP000236182">
    <property type="component" value="Unassembled WGS sequence"/>
</dbReference>
<keyword evidence="3" id="KW-1185">Reference proteome</keyword>
<dbReference type="GO" id="GO:0016758">
    <property type="term" value="F:hexosyltransferase activity"/>
    <property type="evidence" value="ECO:0007669"/>
    <property type="project" value="UniProtKB-ARBA"/>
</dbReference>
<evidence type="ECO:0000313" key="3">
    <source>
        <dbReference type="Proteomes" id="UP000236182"/>
    </source>
</evidence>
<dbReference type="PANTHER" id="PTHR22916">
    <property type="entry name" value="GLYCOSYLTRANSFERASE"/>
    <property type="match status" value="1"/>
</dbReference>
<protein>
    <recommendedName>
        <fullName evidence="1">Glycosyltransferase 2-like domain-containing protein</fullName>
    </recommendedName>
</protein>
<evidence type="ECO:0000259" key="1">
    <source>
        <dbReference type="Pfam" id="PF00535"/>
    </source>
</evidence>
<dbReference type="InterPro" id="IPR001173">
    <property type="entry name" value="Glyco_trans_2-like"/>
</dbReference>
<dbReference type="SUPFAM" id="SSF53448">
    <property type="entry name" value="Nucleotide-diphospho-sugar transferases"/>
    <property type="match status" value="1"/>
</dbReference>
<reference evidence="2" key="1">
    <citation type="submission" date="2018-04" db="EMBL/GenBank/DDBJ databases">
        <title>Draft Genome Sequences of Chryseobacterium lactis NCTC11390T isolated from milk, Chryseobacterium oncorhynchi 701B-08T from rainbow trout, and Chryseobacterium viscerum 687B-08T from diseased fish.</title>
        <authorList>
            <person name="Jeong J.-J."/>
            <person name="Lee Y.J."/>
            <person name="Pathiraja D."/>
            <person name="Park B."/>
            <person name="Choi I.-G."/>
            <person name="Kim K.D."/>
        </authorList>
    </citation>
    <scope>NUCLEOTIDE SEQUENCE [LARGE SCALE GENOMIC DNA]</scope>
    <source>
        <strain evidence="2">701B-08</strain>
    </source>
</reference>
<proteinExistence type="predicted"/>